<dbReference type="Proteomes" id="UP001148629">
    <property type="component" value="Unassembled WGS sequence"/>
</dbReference>
<protein>
    <submittedName>
        <fullName evidence="1">Uncharacterized protein</fullName>
    </submittedName>
</protein>
<organism evidence="1 2">
    <name type="scientific">Fusarium decemcellulare</name>
    <dbReference type="NCBI Taxonomy" id="57161"/>
    <lineage>
        <taxon>Eukaryota</taxon>
        <taxon>Fungi</taxon>
        <taxon>Dikarya</taxon>
        <taxon>Ascomycota</taxon>
        <taxon>Pezizomycotina</taxon>
        <taxon>Sordariomycetes</taxon>
        <taxon>Hypocreomycetidae</taxon>
        <taxon>Hypocreales</taxon>
        <taxon>Nectriaceae</taxon>
        <taxon>Fusarium</taxon>
        <taxon>Fusarium decemcellulare species complex</taxon>
    </lineage>
</organism>
<reference evidence="1" key="1">
    <citation type="submission" date="2022-08" db="EMBL/GenBank/DDBJ databases">
        <title>Genome Sequence of Fusarium decemcellulare.</title>
        <authorList>
            <person name="Buettner E."/>
        </authorList>
    </citation>
    <scope>NUCLEOTIDE SEQUENCE</scope>
    <source>
        <strain evidence="1">Babe19</strain>
    </source>
</reference>
<evidence type="ECO:0000313" key="1">
    <source>
        <dbReference type="EMBL" id="KAJ3537390.1"/>
    </source>
</evidence>
<comment type="caution">
    <text evidence="1">The sequence shown here is derived from an EMBL/GenBank/DDBJ whole genome shotgun (WGS) entry which is preliminary data.</text>
</comment>
<gene>
    <name evidence="1" type="ORF">NM208_g6337</name>
</gene>
<keyword evidence="2" id="KW-1185">Reference proteome</keyword>
<sequence length="366" mass="40944">MPQSSSPKSRSPRSPRSPSSAGAATNEPTIEVDEAIEEEDENDPTLGSDAESSTASITSSILHYRTINGRTYHSERGNAAYWGSNDEPQSEAMDIAHHMWTLALDGELHQAPLKDDIQKALDIGCGTGIWAIDFADKFPGCEVIGTDVSPIQPPWVPPNLKFEIEDCNQEWTFPPESFDYIHIRYLIGCIPDWTELFKQAYKALKPGGIIESFEVSPTIESDDDTVTPDSAMAKWGTIFIQASEKIGNVFTVIADDIQGPSMQKAGFTDIHEWNGKCPLNPWPKDPKLKEIGQFGELFSTQDTEGFVLFVANTLGWSPEEVHVYIAHFRREIRNRKFHPYIRMRNVWARKPLTEEETETAPATTQA</sequence>
<proteinExistence type="predicted"/>
<evidence type="ECO:0000313" key="2">
    <source>
        <dbReference type="Proteomes" id="UP001148629"/>
    </source>
</evidence>
<accession>A0ACC1SDM7</accession>
<name>A0ACC1SDM7_9HYPO</name>
<dbReference type="EMBL" id="JANRMS010000582">
    <property type="protein sequence ID" value="KAJ3537390.1"/>
    <property type="molecule type" value="Genomic_DNA"/>
</dbReference>